<gene>
    <name evidence="1" type="ORF">CLUMA_CG011275</name>
</gene>
<dbReference type="Proteomes" id="UP000183832">
    <property type="component" value="Unassembled WGS sequence"/>
</dbReference>
<name>A0A1J1IEB9_9DIPT</name>
<dbReference type="AlphaFoldDB" id="A0A1J1IEB9"/>
<proteinExistence type="predicted"/>
<evidence type="ECO:0000313" key="2">
    <source>
        <dbReference type="Proteomes" id="UP000183832"/>
    </source>
</evidence>
<reference evidence="1 2" key="1">
    <citation type="submission" date="2015-04" db="EMBL/GenBank/DDBJ databases">
        <authorList>
            <person name="Syromyatnikov M.Y."/>
            <person name="Popov V.N."/>
        </authorList>
    </citation>
    <scope>NUCLEOTIDE SEQUENCE [LARGE SCALE GENOMIC DNA]</scope>
</reference>
<organism evidence="1 2">
    <name type="scientific">Clunio marinus</name>
    <dbReference type="NCBI Taxonomy" id="568069"/>
    <lineage>
        <taxon>Eukaryota</taxon>
        <taxon>Metazoa</taxon>
        <taxon>Ecdysozoa</taxon>
        <taxon>Arthropoda</taxon>
        <taxon>Hexapoda</taxon>
        <taxon>Insecta</taxon>
        <taxon>Pterygota</taxon>
        <taxon>Neoptera</taxon>
        <taxon>Endopterygota</taxon>
        <taxon>Diptera</taxon>
        <taxon>Nematocera</taxon>
        <taxon>Chironomoidea</taxon>
        <taxon>Chironomidae</taxon>
        <taxon>Clunio</taxon>
    </lineage>
</organism>
<keyword evidence="2" id="KW-1185">Reference proteome</keyword>
<evidence type="ECO:0000313" key="1">
    <source>
        <dbReference type="EMBL" id="CRK97900.1"/>
    </source>
</evidence>
<protein>
    <submittedName>
        <fullName evidence="1">CLUMA_CG011275, isoform A</fullName>
    </submittedName>
</protein>
<dbReference type="EMBL" id="CVRI01000047">
    <property type="protein sequence ID" value="CRK97900.1"/>
    <property type="molecule type" value="Genomic_DNA"/>
</dbReference>
<sequence>MKRAQNSQTMRRLLKTIEAEKEVVKVSMVVPSFSDNIYSISQIELFRLHRNMTLNGVALNGKKSKNCND</sequence>
<accession>A0A1J1IEB9</accession>